<evidence type="ECO:0000256" key="2">
    <source>
        <dbReference type="SAM" id="MobiDB-lite"/>
    </source>
</evidence>
<name>A0A1B6P5W2_SORBI</name>
<keyword evidence="3" id="KW-0472">Membrane</keyword>
<keyword evidence="1" id="KW-0175">Coiled coil</keyword>
<feature type="compositionally biased region" description="Polar residues" evidence="2">
    <location>
        <begin position="59"/>
        <end position="76"/>
    </location>
</feature>
<proteinExistence type="predicted"/>
<dbReference type="PANTHER" id="PTHR35163:SF12">
    <property type="entry name" value="OS05G0134500 PROTEIN"/>
    <property type="match status" value="1"/>
</dbReference>
<sequence length="243" mass="26482">MSDESASQRVMEVTLQPQVKLEPCTGGPGCECCSEPSGAPVSPASPSRSASSTIPPLTSGDTSAFTEDSHSGSDASSFGAPPIGLPVQDWGGLGTLSVGKCEHGCYTVMKQCWGGKNTGRRFLGCGLETSQQCGYVEWLDDPWPVRVQAAFKKLWREVKATRDVQVAAHDALIEAYKNVEKQVKEKDKLKEETERTKRLAEQLCSRYERRVAFATADKSWSMFLVYSLIGLVIFLVAVLLVKL</sequence>
<dbReference type="EMBL" id="CM000768">
    <property type="protein sequence ID" value="KXG21026.1"/>
    <property type="molecule type" value="Genomic_DNA"/>
</dbReference>
<protein>
    <recommendedName>
        <fullName evidence="6">Zinc finger GRF-type domain-containing protein</fullName>
    </recommendedName>
</protein>
<reference evidence="5" key="2">
    <citation type="journal article" date="2018" name="Plant J.">
        <title>The Sorghum bicolor reference genome: improved assembly, gene annotations, a transcriptome atlas, and signatures of genome organization.</title>
        <authorList>
            <person name="McCormick R.F."/>
            <person name="Truong S.K."/>
            <person name="Sreedasyam A."/>
            <person name="Jenkins J."/>
            <person name="Shu S."/>
            <person name="Sims D."/>
            <person name="Kennedy M."/>
            <person name="Amirebrahimi M."/>
            <person name="Weers B.D."/>
            <person name="McKinley B."/>
            <person name="Mattison A."/>
            <person name="Morishige D.T."/>
            <person name="Grimwood J."/>
            <person name="Schmutz J."/>
            <person name="Mullet J.E."/>
        </authorList>
    </citation>
    <scope>NUCLEOTIDE SEQUENCE [LARGE SCALE GENOMIC DNA]</scope>
    <source>
        <strain evidence="5">cv. BTx623</strain>
    </source>
</reference>
<evidence type="ECO:0008006" key="6">
    <source>
        <dbReference type="Google" id="ProtNLM"/>
    </source>
</evidence>
<dbReference type="AlphaFoldDB" id="A0A1B6P5W2"/>
<evidence type="ECO:0000256" key="1">
    <source>
        <dbReference type="SAM" id="Coils"/>
    </source>
</evidence>
<dbReference type="PANTHER" id="PTHR35163">
    <property type="entry name" value="OS02G0467300 PROTEIN"/>
    <property type="match status" value="1"/>
</dbReference>
<keyword evidence="3" id="KW-1133">Transmembrane helix</keyword>
<reference evidence="4 5" key="1">
    <citation type="journal article" date="2009" name="Nature">
        <title>The Sorghum bicolor genome and the diversification of grasses.</title>
        <authorList>
            <person name="Paterson A.H."/>
            <person name="Bowers J.E."/>
            <person name="Bruggmann R."/>
            <person name="Dubchak I."/>
            <person name="Grimwood J."/>
            <person name="Gundlach H."/>
            <person name="Haberer G."/>
            <person name="Hellsten U."/>
            <person name="Mitros T."/>
            <person name="Poliakov A."/>
            <person name="Schmutz J."/>
            <person name="Spannagl M."/>
            <person name="Tang H."/>
            <person name="Wang X."/>
            <person name="Wicker T."/>
            <person name="Bharti A.K."/>
            <person name="Chapman J."/>
            <person name="Feltus F.A."/>
            <person name="Gowik U."/>
            <person name="Grigoriev I.V."/>
            <person name="Lyons E."/>
            <person name="Maher C.A."/>
            <person name="Martis M."/>
            <person name="Narechania A."/>
            <person name="Otillar R.P."/>
            <person name="Penning B.W."/>
            <person name="Salamov A.A."/>
            <person name="Wang Y."/>
            <person name="Zhang L."/>
            <person name="Carpita N.C."/>
            <person name="Freeling M."/>
            <person name="Gingle A.R."/>
            <person name="Hash C.T."/>
            <person name="Keller B."/>
            <person name="Klein P."/>
            <person name="Kresovich S."/>
            <person name="McCann M.C."/>
            <person name="Ming R."/>
            <person name="Peterson D.G."/>
            <person name="Mehboob-ur-Rahman"/>
            <person name="Ware D."/>
            <person name="Westhoff P."/>
            <person name="Mayer K.F."/>
            <person name="Messing J."/>
            <person name="Rokhsar D.S."/>
        </authorList>
    </citation>
    <scope>NUCLEOTIDE SEQUENCE [LARGE SCALE GENOMIC DNA]</scope>
    <source>
        <strain evidence="5">cv. BTx623</strain>
    </source>
</reference>
<feature type="compositionally biased region" description="Low complexity" evidence="2">
    <location>
        <begin position="34"/>
        <end position="56"/>
    </location>
</feature>
<organism evidence="4 5">
    <name type="scientific">Sorghum bicolor</name>
    <name type="common">Sorghum</name>
    <name type="synonym">Sorghum vulgare</name>
    <dbReference type="NCBI Taxonomy" id="4558"/>
    <lineage>
        <taxon>Eukaryota</taxon>
        <taxon>Viridiplantae</taxon>
        <taxon>Streptophyta</taxon>
        <taxon>Embryophyta</taxon>
        <taxon>Tracheophyta</taxon>
        <taxon>Spermatophyta</taxon>
        <taxon>Magnoliopsida</taxon>
        <taxon>Liliopsida</taxon>
        <taxon>Poales</taxon>
        <taxon>Poaceae</taxon>
        <taxon>PACMAD clade</taxon>
        <taxon>Panicoideae</taxon>
        <taxon>Andropogonodae</taxon>
        <taxon>Andropogoneae</taxon>
        <taxon>Sorghinae</taxon>
        <taxon>Sorghum</taxon>
    </lineage>
</organism>
<evidence type="ECO:0000313" key="5">
    <source>
        <dbReference type="Proteomes" id="UP000000768"/>
    </source>
</evidence>
<feature type="transmembrane region" description="Helical" evidence="3">
    <location>
        <begin position="220"/>
        <end position="241"/>
    </location>
</feature>
<feature type="coiled-coil region" evidence="1">
    <location>
        <begin position="172"/>
        <end position="210"/>
    </location>
</feature>
<accession>A0A1B6P5W2</accession>
<feature type="region of interest" description="Disordered" evidence="2">
    <location>
        <begin position="32"/>
        <end position="81"/>
    </location>
</feature>
<keyword evidence="5" id="KW-1185">Reference proteome</keyword>
<dbReference type="OMA" id="CECCSEP"/>
<dbReference type="InParanoid" id="A0A1B6P5W2"/>
<evidence type="ECO:0000313" key="4">
    <source>
        <dbReference type="EMBL" id="KXG21026.1"/>
    </source>
</evidence>
<dbReference type="Proteomes" id="UP000000768">
    <property type="component" value="Chromosome 9"/>
</dbReference>
<gene>
    <name evidence="4" type="ORF">SORBI_3009G005300</name>
</gene>
<dbReference type="Gramene" id="KXG21026">
    <property type="protein sequence ID" value="KXG21026"/>
    <property type="gene ID" value="SORBI_3009G005300"/>
</dbReference>
<dbReference type="FunCoup" id="A0A1B6P5W2">
    <property type="interactions" value="3"/>
</dbReference>
<keyword evidence="3" id="KW-0812">Transmembrane</keyword>
<evidence type="ECO:0000256" key="3">
    <source>
        <dbReference type="SAM" id="Phobius"/>
    </source>
</evidence>
<dbReference type="eggNOG" id="ENOG502R3V4">
    <property type="taxonomic scope" value="Eukaryota"/>
</dbReference>